<feature type="binding site" description="axial binding residue" evidence="13">
    <location>
        <position position="440"/>
    </location>
    <ligand>
        <name>heme</name>
        <dbReference type="ChEBI" id="CHEBI:30413"/>
    </ligand>
    <ligandPart>
        <name>Fe</name>
        <dbReference type="ChEBI" id="CHEBI:18248"/>
    </ligandPart>
</feature>
<keyword evidence="17" id="KW-1185">Reference proteome</keyword>
<dbReference type="InterPro" id="IPR036396">
    <property type="entry name" value="Cyt_P450_sf"/>
</dbReference>
<evidence type="ECO:0008006" key="18">
    <source>
        <dbReference type="Google" id="ProtNLM"/>
    </source>
</evidence>
<comment type="pathway">
    <text evidence="3">Secondary metabolite biosynthesis.</text>
</comment>
<dbReference type="Proteomes" id="UP000308730">
    <property type="component" value="Unassembled WGS sequence"/>
</dbReference>
<keyword evidence="5 13" id="KW-0349">Heme</keyword>
<comment type="cofactor">
    <cofactor evidence="1 13">
        <name>heme</name>
        <dbReference type="ChEBI" id="CHEBI:30413"/>
    </cofactor>
</comment>
<evidence type="ECO:0000256" key="7">
    <source>
        <dbReference type="ARBA" id="ARBA00022723"/>
    </source>
</evidence>
<gene>
    <name evidence="16" type="ORF">EUX98_g5640</name>
</gene>
<name>A0A4S4MQY1_9APHY</name>
<dbReference type="GO" id="GO:0005506">
    <property type="term" value="F:iron ion binding"/>
    <property type="evidence" value="ECO:0007669"/>
    <property type="project" value="InterPro"/>
</dbReference>
<keyword evidence="11 14" id="KW-0503">Monooxygenase</keyword>
<evidence type="ECO:0000256" key="6">
    <source>
        <dbReference type="ARBA" id="ARBA00022692"/>
    </source>
</evidence>
<keyword evidence="10 13" id="KW-0408">Iron</keyword>
<evidence type="ECO:0000313" key="16">
    <source>
        <dbReference type="EMBL" id="THH28546.1"/>
    </source>
</evidence>
<evidence type="ECO:0000256" key="2">
    <source>
        <dbReference type="ARBA" id="ARBA00004167"/>
    </source>
</evidence>
<dbReference type="AlphaFoldDB" id="A0A4S4MQY1"/>
<dbReference type="PROSITE" id="PS00086">
    <property type="entry name" value="CYTOCHROME_P450"/>
    <property type="match status" value="1"/>
</dbReference>
<keyword evidence="15" id="KW-0732">Signal</keyword>
<evidence type="ECO:0000256" key="13">
    <source>
        <dbReference type="PIRSR" id="PIRSR602401-1"/>
    </source>
</evidence>
<dbReference type="PRINTS" id="PR00385">
    <property type="entry name" value="P450"/>
</dbReference>
<sequence>MGAILFVAAALALWVAVSRWRRPRLSYPPGPKPLPLVGNTFDVPVVRPWETWTEWHKKYNSDLIFLDVPFQPTVIIGKVKTAEELFDKRSHLYSHRRRSILVEMMNWDINFALSPYGPDWRAHRRMLHPHVAQSTVERYKPLQLKHARAFMSWMLKSPEHTRKHIRHMVTSSLFAITYGKSIPSMDDEIVIAAERAMEGLSIITTPGAFWVEYFPFLRHIPSWVPGATASKLADEFKPYISTARNKPFGEVETAMQDGSAPPSLVRTLIEDIQSKHGGTEEEGVQINLAKNVAVSAYAAGADTTSVAMEFFLLAMALHPEKQRKAQAVVDDVVGPNRLPEFEDLKNMPYLRAVAMECLRWIPIGPFVIPHAVLEDDVYNGYHIPKGATVVANAWAFMHDPEDYPEPELFKPERFLKEDESLNPAVRDPSTITFGFGRRVCPGQYVATNSIAIFIASLLHSFDITPGVDASGKPVELTTEPIGNLVLMPREIPLGIKVRSETARRLINDEAAVELEGFPLPS</sequence>
<dbReference type="PANTHER" id="PTHR46300:SF7">
    <property type="entry name" value="P450, PUTATIVE (EUROFUNG)-RELATED"/>
    <property type="match status" value="1"/>
</dbReference>
<comment type="subcellular location">
    <subcellularLocation>
        <location evidence="2">Membrane</location>
        <topology evidence="2">Single-pass membrane protein</topology>
    </subcellularLocation>
</comment>
<dbReference type="InterPro" id="IPR050364">
    <property type="entry name" value="Cytochrome_P450_fung"/>
</dbReference>
<evidence type="ECO:0000256" key="5">
    <source>
        <dbReference type="ARBA" id="ARBA00022617"/>
    </source>
</evidence>
<keyword evidence="7 13" id="KW-0479">Metal-binding</keyword>
<dbReference type="Gene3D" id="1.10.630.10">
    <property type="entry name" value="Cytochrome P450"/>
    <property type="match status" value="1"/>
</dbReference>
<dbReference type="GO" id="GO:0004497">
    <property type="term" value="F:monooxygenase activity"/>
    <property type="evidence" value="ECO:0007669"/>
    <property type="project" value="UniProtKB-KW"/>
</dbReference>
<keyword evidence="12" id="KW-0472">Membrane</keyword>
<dbReference type="EMBL" id="SGPM01000172">
    <property type="protein sequence ID" value="THH28546.1"/>
    <property type="molecule type" value="Genomic_DNA"/>
</dbReference>
<dbReference type="InterPro" id="IPR002401">
    <property type="entry name" value="Cyt_P450_E_grp-I"/>
</dbReference>
<dbReference type="GO" id="GO:0020037">
    <property type="term" value="F:heme binding"/>
    <property type="evidence" value="ECO:0007669"/>
    <property type="project" value="InterPro"/>
</dbReference>
<keyword evidence="9 14" id="KW-0560">Oxidoreductase</keyword>
<evidence type="ECO:0000256" key="11">
    <source>
        <dbReference type="ARBA" id="ARBA00023033"/>
    </source>
</evidence>
<protein>
    <recommendedName>
        <fullName evidence="18">Cytochrome P450</fullName>
    </recommendedName>
</protein>
<comment type="caution">
    <text evidence="16">The sequence shown here is derived from an EMBL/GenBank/DDBJ whole genome shotgun (WGS) entry which is preliminary data.</text>
</comment>
<dbReference type="GO" id="GO:0016020">
    <property type="term" value="C:membrane"/>
    <property type="evidence" value="ECO:0007669"/>
    <property type="project" value="UniProtKB-SubCell"/>
</dbReference>
<evidence type="ECO:0000256" key="8">
    <source>
        <dbReference type="ARBA" id="ARBA00022989"/>
    </source>
</evidence>
<keyword evidence="8" id="KW-1133">Transmembrane helix</keyword>
<comment type="similarity">
    <text evidence="4 14">Belongs to the cytochrome P450 family.</text>
</comment>
<dbReference type="InterPro" id="IPR017972">
    <property type="entry name" value="Cyt_P450_CS"/>
</dbReference>
<dbReference type="InterPro" id="IPR001128">
    <property type="entry name" value="Cyt_P450"/>
</dbReference>
<dbReference type="GO" id="GO:0016705">
    <property type="term" value="F:oxidoreductase activity, acting on paired donors, with incorporation or reduction of molecular oxygen"/>
    <property type="evidence" value="ECO:0007669"/>
    <property type="project" value="InterPro"/>
</dbReference>
<proteinExistence type="inferred from homology"/>
<evidence type="ECO:0000256" key="9">
    <source>
        <dbReference type="ARBA" id="ARBA00023002"/>
    </source>
</evidence>
<evidence type="ECO:0000256" key="10">
    <source>
        <dbReference type="ARBA" id="ARBA00023004"/>
    </source>
</evidence>
<evidence type="ECO:0000313" key="17">
    <source>
        <dbReference type="Proteomes" id="UP000308730"/>
    </source>
</evidence>
<evidence type="ECO:0000256" key="1">
    <source>
        <dbReference type="ARBA" id="ARBA00001971"/>
    </source>
</evidence>
<reference evidence="16 17" key="1">
    <citation type="submission" date="2019-02" db="EMBL/GenBank/DDBJ databases">
        <title>Genome sequencing of the rare red list fungi Antrodiella citrinella (Flaviporus citrinellus).</title>
        <authorList>
            <person name="Buettner E."/>
            <person name="Kellner H."/>
        </authorList>
    </citation>
    <scope>NUCLEOTIDE SEQUENCE [LARGE SCALE GENOMIC DNA]</scope>
    <source>
        <strain evidence="16 17">DSM 108506</strain>
    </source>
</reference>
<evidence type="ECO:0000256" key="15">
    <source>
        <dbReference type="SAM" id="SignalP"/>
    </source>
</evidence>
<evidence type="ECO:0000256" key="3">
    <source>
        <dbReference type="ARBA" id="ARBA00005179"/>
    </source>
</evidence>
<evidence type="ECO:0000256" key="12">
    <source>
        <dbReference type="ARBA" id="ARBA00023136"/>
    </source>
</evidence>
<keyword evidence="6" id="KW-0812">Transmembrane</keyword>
<dbReference type="SUPFAM" id="SSF48264">
    <property type="entry name" value="Cytochrome P450"/>
    <property type="match status" value="1"/>
</dbReference>
<feature type="chain" id="PRO_5020713016" description="Cytochrome P450" evidence="15">
    <location>
        <begin position="21"/>
        <end position="521"/>
    </location>
</feature>
<dbReference type="OrthoDB" id="2789670at2759"/>
<accession>A0A4S4MQY1</accession>
<dbReference type="PRINTS" id="PR00463">
    <property type="entry name" value="EP450I"/>
</dbReference>
<evidence type="ECO:0000256" key="14">
    <source>
        <dbReference type="RuleBase" id="RU000461"/>
    </source>
</evidence>
<dbReference type="CDD" id="cd11065">
    <property type="entry name" value="CYP64-like"/>
    <property type="match status" value="1"/>
</dbReference>
<evidence type="ECO:0000256" key="4">
    <source>
        <dbReference type="ARBA" id="ARBA00010617"/>
    </source>
</evidence>
<organism evidence="16 17">
    <name type="scientific">Antrodiella citrinella</name>
    <dbReference type="NCBI Taxonomy" id="2447956"/>
    <lineage>
        <taxon>Eukaryota</taxon>
        <taxon>Fungi</taxon>
        <taxon>Dikarya</taxon>
        <taxon>Basidiomycota</taxon>
        <taxon>Agaricomycotina</taxon>
        <taxon>Agaricomycetes</taxon>
        <taxon>Polyporales</taxon>
        <taxon>Steccherinaceae</taxon>
        <taxon>Antrodiella</taxon>
    </lineage>
</organism>
<dbReference type="Pfam" id="PF00067">
    <property type="entry name" value="p450"/>
    <property type="match status" value="1"/>
</dbReference>
<feature type="signal peptide" evidence="15">
    <location>
        <begin position="1"/>
        <end position="20"/>
    </location>
</feature>
<dbReference type="PANTHER" id="PTHR46300">
    <property type="entry name" value="P450, PUTATIVE (EUROFUNG)-RELATED-RELATED"/>
    <property type="match status" value="1"/>
</dbReference>